<evidence type="ECO:0000313" key="6">
    <source>
        <dbReference type="EMBL" id="SFQ73331.1"/>
    </source>
</evidence>
<evidence type="ECO:0000256" key="3">
    <source>
        <dbReference type="ARBA" id="ARBA00022989"/>
    </source>
</evidence>
<sequence>MQLEEVNPAIKGLVVLLSVIFLSLFLTVWTPLLFFIITVLATFAFGKVSFKKWLLVLLPFLLVAFGYLWTSIVFADEEFKIGSKIIAHFWFITVTESTLQNGLSLALRVLGFASLSLLFIFTTDKTELMLSLMQQCKLPPKFAYGILAGYRFLPQMKDEFQTIQNAHRIRGIKRATTLKDRIHQLKRYIIPLLASAIRKAERTALAMESKGFTGAKGRVFYKTTSIKKKDVIFLLSSFLVMAICYYAPKLFHFTF</sequence>
<feature type="transmembrane region" description="Helical" evidence="5">
    <location>
        <begin position="231"/>
        <end position="248"/>
    </location>
</feature>
<dbReference type="PANTHER" id="PTHR43723:SF1">
    <property type="entry name" value="COBALT TRANSPORT PROTEIN CBIQ"/>
    <property type="match status" value="1"/>
</dbReference>
<feature type="transmembrane region" description="Helical" evidence="5">
    <location>
        <begin position="12"/>
        <end position="41"/>
    </location>
</feature>
<name>A0A1I6AX90_9BACI</name>
<dbReference type="PANTHER" id="PTHR43723">
    <property type="entry name" value="COBALT TRANSPORT PROTEIN CBIQ"/>
    <property type="match status" value="1"/>
</dbReference>
<evidence type="ECO:0000256" key="2">
    <source>
        <dbReference type="ARBA" id="ARBA00022692"/>
    </source>
</evidence>
<evidence type="ECO:0000256" key="1">
    <source>
        <dbReference type="ARBA" id="ARBA00004141"/>
    </source>
</evidence>
<comment type="caution">
    <text evidence="6">The sequence shown here is derived from an EMBL/GenBank/DDBJ whole genome shotgun (WGS) entry which is preliminary data.</text>
</comment>
<dbReference type="InterPro" id="IPR003339">
    <property type="entry name" value="ABC/ECF_trnsptr_transmembrane"/>
</dbReference>
<dbReference type="RefSeq" id="WP_061803371.1">
    <property type="nucleotide sequence ID" value="NZ_FOXX01000007.1"/>
</dbReference>
<feature type="transmembrane region" description="Helical" evidence="5">
    <location>
        <begin position="53"/>
        <end position="74"/>
    </location>
</feature>
<keyword evidence="2 5" id="KW-0812">Transmembrane</keyword>
<organism evidence="6 7">
    <name type="scientific">Priestia endophytica DSM 13796</name>
    <dbReference type="NCBI Taxonomy" id="1121089"/>
    <lineage>
        <taxon>Bacteria</taxon>
        <taxon>Bacillati</taxon>
        <taxon>Bacillota</taxon>
        <taxon>Bacilli</taxon>
        <taxon>Bacillales</taxon>
        <taxon>Bacillaceae</taxon>
        <taxon>Priestia</taxon>
    </lineage>
</organism>
<keyword evidence="3 5" id="KW-1133">Transmembrane helix</keyword>
<dbReference type="Proteomes" id="UP000182762">
    <property type="component" value="Unassembled WGS sequence"/>
</dbReference>
<feature type="transmembrane region" description="Helical" evidence="5">
    <location>
        <begin position="105"/>
        <end position="123"/>
    </location>
</feature>
<evidence type="ECO:0000256" key="5">
    <source>
        <dbReference type="SAM" id="Phobius"/>
    </source>
</evidence>
<gene>
    <name evidence="6" type="ORF">SAMN02745910_03111</name>
</gene>
<evidence type="ECO:0000313" key="7">
    <source>
        <dbReference type="Proteomes" id="UP000182762"/>
    </source>
</evidence>
<keyword evidence="7" id="KW-1185">Reference proteome</keyword>
<dbReference type="GeneID" id="93711730"/>
<comment type="subcellular location">
    <subcellularLocation>
        <location evidence="1">Membrane</location>
        <topology evidence="1">Multi-pass membrane protein</topology>
    </subcellularLocation>
</comment>
<accession>A0A1I6AX90</accession>
<reference evidence="6 7" key="1">
    <citation type="submission" date="2016-10" db="EMBL/GenBank/DDBJ databases">
        <authorList>
            <person name="Varghese N."/>
            <person name="Submissions S."/>
        </authorList>
    </citation>
    <scope>NUCLEOTIDE SEQUENCE [LARGE SCALE GENOMIC DNA]</scope>
    <source>
        <strain evidence="6 7">DSM 13796</strain>
    </source>
</reference>
<keyword evidence="4 5" id="KW-0472">Membrane</keyword>
<protein>
    <submittedName>
        <fullName evidence="6">Energy-coupling factor transport system permease protein</fullName>
    </submittedName>
</protein>
<proteinExistence type="predicted"/>
<dbReference type="EMBL" id="FOXX01000007">
    <property type="protein sequence ID" value="SFQ73331.1"/>
    <property type="molecule type" value="Genomic_DNA"/>
</dbReference>
<dbReference type="CDD" id="cd16914">
    <property type="entry name" value="EcfT"/>
    <property type="match status" value="1"/>
</dbReference>
<dbReference type="InterPro" id="IPR052770">
    <property type="entry name" value="Cobalt_transport_CbiQ"/>
</dbReference>
<evidence type="ECO:0000256" key="4">
    <source>
        <dbReference type="ARBA" id="ARBA00023136"/>
    </source>
</evidence>
<dbReference type="Pfam" id="PF02361">
    <property type="entry name" value="CbiQ"/>
    <property type="match status" value="1"/>
</dbReference>